<evidence type="ECO:0000313" key="3">
    <source>
        <dbReference type="Proteomes" id="UP000180175"/>
    </source>
</evidence>
<evidence type="ECO:0000313" key="2">
    <source>
        <dbReference type="EMBL" id="QOY37141.1"/>
    </source>
</evidence>
<name>A0A7S7L9Y9_9BACI</name>
<dbReference type="KEGG" id="aia:AWH56_005735"/>
<dbReference type="EMBL" id="CP063356">
    <property type="protein sequence ID" value="QOY37141.1"/>
    <property type="molecule type" value="Genomic_DNA"/>
</dbReference>
<dbReference type="Proteomes" id="UP000180175">
    <property type="component" value="Chromosome"/>
</dbReference>
<feature type="transmembrane region" description="Helical" evidence="1">
    <location>
        <begin position="112"/>
        <end position="135"/>
    </location>
</feature>
<keyword evidence="3" id="KW-1185">Reference proteome</keyword>
<organism evidence="2 3">
    <name type="scientific">Anaerobacillus isosaccharinicus</name>
    <dbReference type="NCBI Taxonomy" id="1532552"/>
    <lineage>
        <taxon>Bacteria</taxon>
        <taxon>Bacillati</taxon>
        <taxon>Bacillota</taxon>
        <taxon>Bacilli</taxon>
        <taxon>Bacillales</taxon>
        <taxon>Bacillaceae</taxon>
        <taxon>Anaerobacillus</taxon>
    </lineage>
</organism>
<feature type="transmembrane region" description="Helical" evidence="1">
    <location>
        <begin position="80"/>
        <end position="100"/>
    </location>
</feature>
<gene>
    <name evidence="2" type="ORF">AWH56_005735</name>
</gene>
<feature type="transmembrane region" description="Helical" evidence="1">
    <location>
        <begin position="177"/>
        <end position="198"/>
    </location>
</feature>
<accession>A0A7S7L9Y9</accession>
<dbReference type="Pfam" id="PF04854">
    <property type="entry name" value="DUF624"/>
    <property type="match status" value="1"/>
</dbReference>
<proteinExistence type="predicted"/>
<keyword evidence="1" id="KW-1133">Transmembrane helix</keyword>
<dbReference type="RefSeq" id="WP_182080416.1">
    <property type="nucleotide sequence ID" value="NZ_CP063356.2"/>
</dbReference>
<protein>
    <submittedName>
        <fullName evidence="2">YesL family protein</fullName>
    </submittedName>
</protein>
<keyword evidence="1" id="KW-0812">Transmembrane</keyword>
<feature type="transmembrane region" description="Helical" evidence="1">
    <location>
        <begin position="20"/>
        <end position="48"/>
    </location>
</feature>
<keyword evidence="1" id="KW-0472">Membrane</keyword>
<sequence length="218" mass="25239">MNNNHYMDGFYKFSLTFARLAYLNLLWLFFIIIGLGIFGFFPATIALFSIIRQWVKGNTDIPIYKTFWSTYKTEFFKGNLLAVSYFFIGMILYIDILYFSNPTSVVTLVLYYFFWVVAFLFALVGILLFPVYVHYQSKWWQYYKTTFLIMLLNPLLVIATLVIVTGSAVVLRVFPGLIPVFSGSVLAYGLMLVSYHAFNKVEQISSAHKNKELQTVNS</sequence>
<dbReference type="InterPro" id="IPR006938">
    <property type="entry name" value="DUF624"/>
</dbReference>
<evidence type="ECO:0000256" key="1">
    <source>
        <dbReference type="SAM" id="Phobius"/>
    </source>
</evidence>
<dbReference type="AlphaFoldDB" id="A0A7S7L9Y9"/>
<reference evidence="2 3" key="2">
    <citation type="journal article" date="2019" name="Int. J. Syst. Evol. Microbiol.">
        <title>Anaerobacillus isosaccharinicus sp. nov., an alkaliphilic bacterium which degrades isosaccharinic acid.</title>
        <authorList>
            <person name="Bassil N.M."/>
            <person name="Lloyd J.R."/>
        </authorList>
    </citation>
    <scope>NUCLEOTIDE SEQUENCE [LARGE SCALE GENOMIC DNA]</scope>
    <source>
        <strain evidence="2 3">NB2006</strain>
    </source>
</reference>
<reference evidence="2 3" key="1">
    <citation type="journal article" date="2017" name="Genome Announc.">
        <title>Draft Genome Sequences of Four Alkaliphilic Bacteria Belonging to the Anaerobacillus Genus.</title>
        <authorList>
            <person name="Bassil N.M."/>
            <person name="Lloyd J.R."/>
        </authorList>
    </citation>
    <scope>NUCLEOTIDE SEQUENCE [LARGE SCALE GENOMIC DNA]</scope>
    <source>
        <strain evidence="2 3">NB2006</strain>
    </source>
</reference>
<feature type="transmembrane region" description="Helical" evidence="1">
    <location>
        <begin position="147"/>
        <end position="171"/>
    </location>
</feature>